<evidence type="ECO:0000256" key="5">
    <source>
        <dbReference type="ARBA" id="ARBA00022833"/>
    </source>
</evidence>
<dbReference type="PANTHER" id="PTHR11447:SF16">
    <property type="entry name" value="P53 PROTEIN LONG FORM VARIANT 1"/>
    <property type="match status" value="1"/>
</dbReference>
<dbReference type="PRINTS" id="PR00386">
    <property type="entry name" value="P53SUPPRESSR"/>
</dbReference>
<dbReference type="GO" id="GO:0000978">
    <property type="term" value="F:RNA polymerase II cis-regulatory region sequence-specific DNA binding"/>
    <property type="evidence" value="ECO:0007669"/>
    <property type="project" value="TreeGrafter"/>
</dbReference>
<dbReference type="InterPro" id="IPR002117">
    <property type="entry name" value="p53_tumour_suppressor"/>
</dbReference>
<keyword evidence="8" id="KW-0010">Activator</keyword>
<evidence type="ECO:0000256" key="8">
    <source>
        <dbReference type="ARBA" id="ARBA00023159"/>
    </source>
</evidence>
<accession>F4ZEC8</accession>
<evidence type="ECO:0000256" key="12">
    <source>
        <dbReference type="PIRSR" id="PIRSR602117-2"/>
    </source>
</evidence>
<keyword evidence="10" id="KW-0539">Nucleus</keyword>
<comment type="subcellular location">
    <subcellularLocation>
        <location evidence="1">Nucleus</location>
    </subcellularLocation>
</comment>
<evidence type="ECO:0000256" key="3">
    <source>
        <dbReference type="ARBA" id="ARBA00022703"/>
    </source>
</evidence>
<dbReference type="AlphaFoldDB" id="F4ZEC8"/>
<dbReference type="GO" id="GO:0046872">
    <property type="term" value="F:metal ion binding"/>
    <property type="evidence" value="ECO:0007669"/>
    <property type="project" value="UniProtKB-KW"/>
</dbReference>
<protein>
    <submittedName>
        <fullName evidence="14">p53</fullName>
    </submittedName>
</protein>
<feature type="domain" description="p53 DNA-binding" evidence="13">
    <location>
        <begin position="74"/>
        <end position="267"/>
    </location>
</feature>
<sequence length="368" mass="41298">MKHEIMTSLEVATCEDDIVNIDLNTIPDEALFQGGIHDQVDIGVLDDIPYIISDVSNNSNNSFPLGPRGPPPRKDDPGQYNFSVEIHSKDTHKKKFLFSHKLNRIYVNMETDFAVQFNWELVDLAVTQMYVRATVVFEDESQAEKRVERCIQHKLCSSDKGQDRVVSENVLRSSRPLGTNDVQYCGHPDDPDYWYSVLVQLPKPGREPCTHAFKFVCKNSCSTGINRRSIAVIFTLESASGSVLGRQTVGARVCSCTARDMCKDEEAEGARAARKRPRPAQSRLLKKIKLETVGDLPVDAETLTLPPLEIIGAKTVKTGLEVMLRMMEQAAHFHKHDQLAADGYQRRVASLRQYIDTLDAKPTKHASE</sequence>
<proteinExistence type="evidence at transcript level"/>
<dbReference type="InterPro" id="IPR012346">
    <property type="entry name" value="p53/RUNT-type_TF_DNA-bd_sf"/>
</dbReference>
<dbReference type="Pfam" id="PF00870">
    <property type="entry name" value="P53"/>
    <property type="match status" value="1"/>
</dbReference>
<dbReference type="SUPFAM" id="SSF49417">
    <property type="entry name" value="p53-like transcription factors"/>
    <property type="match status" value="1"/>
</dbReference>
<keyword evidence="5 11" id="KW-0862">Zinc</keyword>
<dbReference type="HOGENOM" id="CLU_1490255_0_0_1"/>
<dbReference type="GO" id="GO:0000981">
    <property type="term" value="F:DNA-binding transcription factor activity, RNA polymerase II-specific"/>
    <property type="evidence" value="ECO:0007669"/>
    <property type="project" value="TreeGrafter"/>
</dbReference>
<keyword evidence="4 11" id="KW-0479">Metal-binding</keyword>
<evidence type="ECO:0000259" key="13">
    <source>
        <dbReference type="Pfam" id="PF00870"/>
    </source>
</evidence>
<feature type="binding site" evidence="11">
    <location>
        <position position="221"/>
    </location>
    <ligand>
        <name>Zn(2+)</name>
        <dbReference type="ChEBI" id="CHEBI:29105"/>
    </ligand>
</feature>
<dbReference type="Gene3D" id="2.60.40.720">
    <property type="match status" value="1"/>
</dbReference>
<keyword evidence="6" id="KW-0805">Transcription regulation</keyword>
<comment type="cofactor">
    <cofactor evidence="11">
        <name>Zn(2+)</name>
        <dbReference type="ChEBI" id="CHEBI:29105"/>
    </cofactor>
    <text evidence="11">Binds 1 zinc ion per subunit.</text>
</comment>
<evidence type="ECO:0000256" key="4">
    <source>
        <dbReference type="ARBA" id="ARBA00022723"/>
    </source>
</evidence>
<evidence type="ECO:0000313" key="14">
    <source>
        <dbReference type="EMBL" id="AEC04308.1"/>
    </source>
</evidence>
<dbReference type="GO" id="GO:0006915">
    <property type="term" value="P:apoptotic process"/>
    <property type="evidence" value="ECO:0007669"/>
    <property type="project" value="UniProtKB-KW"/>
</dbReference>
<evidence type="ECO:0000256" key="1">
    <source>
        <dbReference type="ARBA" id="ARBA00004123"/>
    </source>
</evidence>
<evidence type="ECO:0000256" key="6">
    <source>
        <dbReference type="ARBA" id="ARBA00023015"/>
    </source>
</evidence>
<name>F4ZEC8_BOMMO</name>
<dbReference type="PANTHER" id="PTHR11447">
    <property type="entry name" value="CELLULAR TUMOR ANTIGEN P53"/>
    <property type="match status" value="1"/>
</dbReference>
<keyword evidence="7" id="KW-0238">DNA-binding</keyword>
<feature type="site" description="Interaction with DNA" evidence="12">
    <location>
        <position position="93"/>
    </location>
</feature>
<evidence type="ECO:0000256" key="10">
    <source>
        <dbReference type="ARBA" id="ARBA00023242"/>
    </source>
</evidence>
<dbReference type="InterPro" id="IPR011615">
    <property type="entry name" value="p53_DNA-bd"/>
</dbReference>
<evidence type="ECO:0000256" key="9">
    <source>
        <dbReference type="ARBA" id="ARBA00023163"/>
    </source>
</evidence>
<evidence type="ECO:0000256" key="7">
    <source>
        <dbReference type="ARBA" id="ARBA00023125"/>
    </source>
</evidence>
<organism evidence="14">
    <name type="scientific">Bombyx mori</name>
    <name type="common">Silk moth</name>
    <dbReference type="NCBI Taxonomy" id="7091"/>
    <lineage>
        <taxon>Eukaryota</taxon>
        <taxon>Metazoa</taxon>
        <taxon>Ecdysozoa</taxon>
        <taxon>Arthropoda</taxon>
        <taxon>Hexapoda</taxon>
        <taxon>Insecta</taxon>
        <taxon>Pterygota</taxon>
        <taxon>Neoptera</taxon>
        <taxon>Endopterygota</taxon>
        <taxon>Lepidoptera</taxon>
        <taxon>Glossata</taxon>
        <taxon>Ditrysia</taxon>
        <taxon>Bombycoidea</taxon>
        <taxon>Bombycidae</taxon>
        <taxon>Bombycinae</taxon>
        <taxon>Bombyx</taxon>
    </lineage>
</organism>
<keyword evidence="9" id="KW-0804">Transcription</keyword>
<evidence type="ECO:0000256" key="11">
    <source>
        <dbReference type="PIRSR" id="PIRSR602117-1"/>
    </source>
</evidence>
<reference evidence="14" key="1">
    <citation type="journal article" date="2011" name="Insect Biochem. Mol. Biol.">
        <title>Characterization of cDNAs encoding p53 of Bombyx mori and Spodoptera frugiperda.</title>
        <authorList>
            <person name="Huang N."/>
            <person name="Clem R.J."/>
            <person name="Rohrmann G.F."/>
        </authorList>
    </citation>
    <scope>NUCLEOTIDE SEQUENCE</scope>
</reference>
<comment type="similarity">
    <text evidence="2">Belongs to the p53 family.</text>
</comment>
<feature type="binding site" evidence="11">
    <location>
        <position position="217"/>
    </location>
    <ligand>
        <name>Zn(2+)</name>
        <dbReference type="ChEBI" id="CHEBI:29105"/>
    </ligand>
</feature>
<dbReference type="GO" id="GO:0005634">
    <property type="term" value="C:nucleus"/>
    <property type="evidence" value="ECO:0007669"/>
    <property type="project" value="UniProtKB-SubCell"/>
</dbReference>
<evidence type="ECO:0000256" key="2">
    <source>
        <dbReference type="ARBA" id="ARBA00006167"/>
    </source>
</evidence>
<dbReference type="EMBL" id="HM773025">
    <property type="protein sequence ID" value="AEC04308.1"/>
    <property type="molecule type" value="mRNA"/>
</dbReference>
<feature type="binding site" evidence="11">
    <location>
        <position position="153"/>
    </location>
    <ligand>
        <name>Zn(2+)</name>
        <dbReference type="ChEBI" id="CHEBI:29105"/>
    </ligand>
</feature>
<keyword evidence="3" id="KW-0053">Apoptosis</keyword>
<dbReference type="InterPro" id="IPR008967">
    <property type="entry name" value="p53-like_TF_DNA-bd_sf"/>
</dbReference>
<feature type="binding site" evidence="11">
    <location>
        <position position="150"/>
    </location>
    <ligand>
        <name>Zn(2+)</name>
        <dbReference type="ChEBI" id="CHEBI:29105"/>
    </ligand>
</feature>